<protein>
    <submittedName>
        <fullName evidence="5">Gas vesicle synthesis protein GvpL/GvpF</fullName>
    </submittedName>
</protein>
<keyword evidence="6" id="KW-1185">Reference proteome</keyword>
<reference evidence="5 6" key="1">
    <citation type="submission" date="2016-10" db="EMBL/GenBank/DDBJ databases">
        <authorList>
            <person name="de Groot N.N."/>
        </authorList>
    </citation>
    <scope>NUCLEOTIDE SEQUENCE [LARGE SCALE GENOMIC DNA]</scope>
    <source>
        <strain evidence="5 6">DSM 23995</strain>
    </source>
</reference>
<evidence type="ECO:0000313" key="6">
    <source>
        <dbReference type="Proteomes" id="UP000199516"/>
    </source>
</evidence>
<dbReference type="Proteomes" id="UP000199516">
    <property type="component" value="Unassembled WGS sequence"/>
</dbReference>
<dbReference type="AlphaFoldDB" id="A0A1I2AC39"/>
<evidence type="ECO:0000256" key="2">
    <source>
        <dbReference type="ARBA" id="ARBA00035108"/>
    </source>
</evidence>
<dbReference type="GO" id="GO:0031411">
    <property type="term" value="C:gas vesicle"/>
    <property type="evidence" value="ECO:0007669"/>
    <property type="project" value="UniProtKB-SubCell"/>
</dbReference>
<accession>A0A1I2AC39</accession>
<keyword evidence="1" id="KW-0304">Gas vesicle</keyword>
<dbReference type="PANTHER" id="PTHR36852">
    <property type="entry name" value="PROTEIN GVPL 2"/>
    <property type="match status" value="1"/>
</dbReference>
<dbReference type="InterPro" id="IPR009430">
    <property type="entry name" value="GvpL/GvpF"/>
</dbReference>
<evidence type="ECO:0000256" key="1">
    <source>
        <dbReference type="ARBA" id="ARBA00022987"/>
    </source>
</evidence>
<comment type="subcellular location">
    <subcellularLocation>
        <location evidence="2">Gas vesicle</location>
    </subcellularLocation>
</comment>
<dbReference type="RefSeq" id="WP_177194672.1">
    <property type="nucleotide sequence ID" value="NZ_FONT01000001.1"/>
</dbReference>
<dbReference type="Pfam" id="PF06386">
    <property type="entry name" value="GvpL_GvpF"/>
    <property type="match status" value="1"/>
</dbReference>
<evidence type="ECO:0000256" key="3">
    <source>
        <dbReference type="ARBA" id="ARBA00035643"/>
    </source>
</evidence>
<name>A0A1I2AC39_9BACI</name>
<dbReference type="EMBL" id="FONT01000001">
    <property type="protein sequence ID" value="SFE41456.1"/>
    <property type="molecule type" value="Genomic_DNA"/>
</dbReference>
<dbReference type="PANTHER" id="PTHR36852:SF1">
    <property type="entry name" value="PROTEIN GVPL 2"/>
    <property type="match status" value="1"/>
</dbReference>
<evidence type="ECO:0000313" key="5">
    <source>
        <dbReference type="EMBL" id="SFE41456.1"/>
    </source>
</evidence>
<sequence>MQAETNTEELTYLYAFIPTDEYEKNPFPERKGMDPEYTIKCLPFDTITAVTCPVSHQEFSEEVLQKKVDNMQWLQEKAFHHHEMMNTLHAEYTVIPLKFATIYEKTDSLEQVIEEKKEHIHSIFHEISNQEEWNIKIYTVKDEFTQRIETYHPDIEQKKQEIEGLSRGKQFFEKKKLKELILMKAEEEIDEYCERIHEQLMKWSTDHEIKKNWERKLTGRTDDMCWNGAYLLPKEKVKSTLSYIEEERERARKKVFPFTFEVTGPWPAYHFSNFINRGEQSGG</sequence>
<gene>
    <name evidence="5" type="ORF">SAMN05192532_101777</name>
</gene>
<feature type="coiled-coil region" evidence="4">
    <location>
        <begin position="155"/>
        <end position="202"/>
    </location>
</feature>
<dbReference type="STRING" id="930128.SAMN05192532_101777"/>
<evidence type="ECO:0000256" key="4">
    <source>
        <dbReference type="SAM" id="Coils"/>
    </source>
</evidence>
<dbReference type="GO" id="GO:0031412">
    <property type="term" value="P:gas vesicle organization"/>
    <property type="evidence" value="ECO:0007669"/>
    <property type="project" value="InterPro"/>
</dbReference>
<keyword evidence="4" id="KW-0175">Coiled coil</keyword>
<proteinExistence type="inferred from homology"/>
<comment type="similarity">
    <text evidence="3">Belongs to the gas vesicle GvpF/GvpL family.</text>
</comment>
<organism evidence="5 6">
    <name type="scientific">Alteribacillus iranensis</name>
    <dbReference type="NCBI Taxonomy" id="930128"/>
    <lineage>
        <taxon>Bacteria</taxon>
        <taxon>Bacillati</taxon>
        <taxon>Bacillota</taxon>
        <taxon>Bacilli</taxon>
        <taxon>Bacillales</taxon>
        <taxon>Bacillaceae</taxon>
        <taxon>Alteribacillus</taxon>
    </lineage>
</organism>